<dbReference type="InterPro" id="IPR025525">
    <property type="entry name" value="hAT-like_transposase_RNase-H"/>
</dbReference>
<dbReference type="SUPFAM" id="SSF57667">
    <property type="entry name" value="beta-beta-alpha zinc fingers"/>
    <property type="match status" value="1"/>
</dbReference>
<keyword evidence="3" id="KW-0479">Metal-binding</keyword>
<dbReference type="Proteomes" id="UP000230069">
    <property type="component" value="Unassembled WGS sequence"/>
</dbReference>
<dbReference type="PROSITE" id="PS50808">
    <property type="entry name" value="ZF_BED"/>
    <property type="match status" value="1"/>
</dbReference>
<dbReference type="InterPro" id="IPR003656">
    <property type="entry name" value="Znf_BED"/>
</dbReference>
<dbReference type="GO" id="GO:0046983">
    <property type="term" value="F:protein dimerization activity"/>
    <property type="evidence" value="ECO:0007669"/>
    <property type="project" value="InterPro"/>
</dbReference>
<dbReference type="PANTHER" id="PTHR46481:SF5">
    <property type="entry name" value="OS08G0393150 PROTEIN"/>
    <property type="match status" value="1"/>
</dbReference>
<dbReference type="Pfam" id="PF14372">
    <property type="entry name" value="hAT-like_RNase-H"/>
    <property type="match status" value="1"/>
</dbReference>
<evidence type="ECO:0000256" key="10">
    <source>
        <dbReference type="PROSITE-ProRule" id="PRU00027"/>
    </source>
</evidence>
<dbReference type="SUPFAM" id="SSF53098">
    <property type="entry name" value="Ribonuclease H-like"/>
    <property type="match status" value="1"/>
</dbReference>
<dbReference type="GO" id="GO:0005634">
    <property type="term" value="C:nucleus"/>
    <property type="evidence" value="ECO:0007669"/>
    <property type="project" value="UniProtKB-SubCell"/>
</dbReference>
<dbReference type="GO" id="GO:0008270">
    <property type="term" value="F:zinc ion binding"/>
    <property type="evidence" value="ECO:0007669"/>
    <property type="project" value="UniProtKB-KW"/>
</dbReference>
<evidence type="ECO:0000256" key="4">
    <source>
        <dbReference type="ARBA" id="ARBA00022771"/>
    </source>
</evidence>
<evidence type="ECO:0000313" key="13">
    <source>
        <dbReference type="Proteomes" id="UP000230069"/>
    </source>
</evidence>
<name>A0A2G5F1A3_AQUCA</name>
<comment type="subcellular location">
    <subcellularLocation>
        <location evidence="1">Nucleus</location>
    </subcellularLocation>
</comment>
<dbReference type="InterPro" id="IPR036236">
    <property type="entry name" value="Znf_C2H2_sf"/>
</dbReference>
<keyword evidence="13" id="KW-1185">Reference proteome</keyword>
<organism evidence="12 13">
    <name type="scientific">Aquilegia coerulea</name>
    <name type="common">Rocky mountain columbine</name>
    <dbReference type="NCBI Taxonomy" id="218851"/>
    <lineage>
        <taxon>Eukaryota</taxon>
        <taxon>Viridiplantae</taxon>
        <taxon>Streptophyta</taxon>
        <taxon>Embryophyta</taxon>
        <taxon>Tracheophyta</taxon>
        <taxon>Spermatophyta</taxon>
        <taxon>Magnoliopsida</taxon>
        <taxon>Ranunculales</taxon>
        <taxon>Ranunculaceae</taxon>
        <taxon>Thalictroideae</taxon>
        <taxon>Aquilegia</taxon>
    </lineage>
</organism>
<keyword evidence="9" id="KW-0539">Nucleus</keyword>
<keyword evidence="8" id="KW-0804">Transcription</keyword>
<dbReference type="SMART" id="SM00614">
    <property type="entry name" value="ZnF_BED"/>
    <property type="match status" value="1"/>
</dbReference>
<gene>
    <name evidence="12" type="ORF">AQUCO_00200025v1</name>
</gene>
<evidence type="ECO:0000259" key="11">
    <source>
        <dbReference type="PROSITE" id="PS50808"/>
    </source>
</evidence>
<dbReference type="InParanoid" id="A0A2G5F1A3"/>
<evidence type="ECO:0000256" key="5">
    <source>
        <dbReference type="ARBA" id="ARBA00022833"/>
    </source>
</evidence>
<dbReference type="Pfam" id="PF05699">
    <property type="entry name" value="Dimer_Tnp_hAT"/>
    <property type="match status" value="1"/>
</dbReference>
<dbReference type="AlphaFoldDB" id="A0A2G5F1A3"/>
<evidence type="ECO:0000313" key="12">
    <source>
        <dbReference type="EMBL" id="PIA61750.1"/>
    </source>
</evidence>
<dbReference type="InterPro" id="IPR012337">
    <property type="entry name" value="RNaseH-like_sf"/>
</dbReference>
<dbReference type="InterPro" id="IPR008906">
    <property type="entry name" value="HATC_C_dom"/>
</dbReference>
<dbReference type="PANTHER" id="PTHR46481">
    <property type="entry name" value="ZINC FINGER BED DOMAIN-CONTAINING PROTEIN 4"/>
    <property type="match status" value="1"/>
</dbReference>
<evidence type="ECO:0000256" key="8">
    <source>
        <dbReference type="ARBA" id="ARBA00023163"/>
    </source>
</evidence>
<dbReference type="Pfam" id="PF02892">
    <property type="entry name" value="zf-BED"/>
    <property type="match status" value="1"/>
</dbReference>
<evidence type="ECO:0000256" key="9">
    <source>
        <dbReference type="ARBA" id="ARBA00023242"/>
    </source>
</evidence>
<dbReference type="EMBL" id="KZ305019">
    <property type="protein sequence ID" value="PIA61750.1"/>
    <property type="molecule type" value="Genomic_DNA"/>
</dbReference>
<accession>A0A2G5F1A3</accession>
<dbReference type="OrthoDB" id="1937726at2759"/>
<evidence type="ECO:0000256" key="2">
    <source>
        <dbReference type="ARBA" id="ARBA00011738"/>
    </source>
</evidence>
<sequence length="694" mass="79345">MDNGRVDGEVVPPLQFVKVELLPSPDAIRLPLPAESESLHPSNIINGSEATSSRKRKMLKSDAWNHFDIIDVKKDDGTLEPKAQCKYCGKHLSCQYASGTSHLNRHYDRCLSKITPNTRLGQVTCTPPEELVVDFTYDHTRACRELARLIVLFELSFSMGEDPHFQAMTQSFNSQAQPVSRFTIRDIVIESFEEERSKLHSLLQSIPGKICLTSAFWKTEEGDGYLCITAHFVDRDWKLKSRIISFPRVDYPHTEFAVYEAIYNSILGWNLNGKVFTLTLDDRNSIDVTRRLKESLFTNDNSLPKQLFHVSCSTYIVNIIVQGGLNEIHHSLENIRTSIRHIRTSKVNLRKFRELCEISGTTFRNLASDICIPYLWNTTYLMLDAAIPYQRTFELFFYDSILEFVPTTTDWKNAMVARDLLKVFYEASKSFSGLNYVSSSEFCHQLSNICLVLSKYENDPSCEGIVGSMKSKLKEYWTEISPVVELAACMDPRYKVTFLEVCLEVIFGDEETHGFGGMVEKIKKTLKQVFNEYTQKKGGTLLKEPFNSNEEKQVGGVLAYIFSKEEDPTFAIYAKRREASSQRCESELERYLAQSSVDLDINKPLDVLDWWKAQEGNYPLLSAMARDLLTVPVSSVPLELAFDSSERLINQCRSYISPKLLEASVCLRDWYKAQEGSQHAKLSELEDLMSEKEF</sequence>
<proteinExistence type="predicted"/>
<keyword evidence="5" id="KW-0862">Zinc</keyword>
<keyword evidence="7" id="KW-0238">DNA-binding</keyword>
<dbReference type="InterPro" id="IPR052035">
    <property type="entry name" value="ZnF_BED_domain_contain"/>
</dbReference>
<reference evidence="12 13" key="1">
    <citation type="submission" date="2017-09" db="EMBL/GenBank/DDBJ databases">
        <title>WGS assembly of Aquilegia coerulea Goldsmith.</title>
        <authorList>
            <person name="Hodges S."/>
            <person name="Kramer E."/>
            <person name="Nordborg M."/>
            <person name="Tomkins J."/>
            <person name="Borevitz J."/>
            <person name="Derieg N."/>
            <person name="Yan J."/>
            <person name="Mihaltcheva S."/>
            <person name="Hayes R.D."/>
            <person name="Rokhsar D."/>
        </authorList>
    </citation>
    <scope>NUCLEOTIDE SEQUENCE [LARGE SCALE GENOMIC DNA]</scope>
    <source>
        <strain evidence="13">cv. Goldsmith</strain>
    </source>
</reference>
<evidence type="ECO:0000256" key="6">
    <source>
        <dbReference type="ARBA" id="ARBA00023015"/>
    </source>
</evidence>
<dbReference type="GO" id="GO:0003677">
    <property type="term" value="F:DNA binding"/>
    <property type="evidence" value="ECO:0007669"/>
    <property type="project" value="UniProtKB-KW"/>
</dbReference>
<evidence type="ECO:0000256" key="7">
    <source>
        <dbReference type="ARBA" id="ARBA00023125"/>
    </source>
</evidence>
<comment type="subunit">
    <text evidence="2">Homodimer.</text>
</comment>
<evidence type="ECO:0000256" key="1">
    <source>
        <dbReference type="ARBA" id="ARBA00004123"/>
    </source>
</evidence>
<keyword evidence="6" id="KW-0805">Transcription regulation</keyword>
<protein>
    <recommendedName>
        <fullName evidence="11">BED-type domain-containing protein</fullName>
    </recommendedName>
</protein>
<feature type="domain" description="BED-type" evidence="11">
    <location>
        <begin position="58"/>
        <end position="118"/>
    </location>
</feature>
<keyword evidence="4 10" id="KW-0863">Zinc-finger</keyword>
<evidence type="ECO:0000256" key="3">
    <source>
        <dbReference type="ARBA" id="ARBA00022723"/>
    </source>
</evidence>